<comment type="caution">
    <text evidence="1">The sequence shown here is derived from an EMBL/GenBank/DDBJ whole genome shotgun (WGS) entry which is preliminary data.</text>
</comment>
<name>A0A1G2DYH8_9BACT</name>
<organism evidence="1 2">
    <name type="scientific">Candidatus Nealsonbacteria bacterium RBG_13_42_11</name>
    <dbReference type="NCBI Taxonomy" id="1801663"/>
    <lineage>
        <taxon>Bacteria</taxon>
        <taxon>Candidatus Nealsoniibacteriota</taxon>
    </lineage>
</organism>
<gene>
    <name evidence="1" type="ORF">A2175_02660</name>
</gene>
<dbReference type="Proteomes" id="UP000176755">
    <property type="component" value="Unassembled WGS sequence"/>
</dbReference>
<dbReference type="EMBL" id="MHLY01000009">
    <property type="protein sequence ID" value="OGZ18627.1"/>
    <property type="molecule type" value="Genomic_DNA"/>
</dbReference>
<evidence type="ECO:0000313" key="2">
    <source>
        <dbReference type="Proteomes" id="UP000176755"/>
    </source>
</evidence>
<proteinExistence type="predicted"/>
<protein>
    <submittedName>
        <fullName evidence="1">Uncharacterized protein</fullName>
    </submittedName>
</protein>
<dbReference type="AlphaFoldDB" id="A0A1G2DYH8"/>
<sequence>MEQTSEKTKEQGLNERWGEIKKELEKYFSRTQRREIYSFLSRGFSFPGKIAIGEIFLTAAKQGKSFSDIMVACEGQYHRTWRDQTPFTQRGNLDADHNVGAENRKSVNNIYKSLGLSPFGG</sequence>
<reference evidence="1 2" key="1">
    <citation type="journal article" date="2016" name="Nat. Commun.">
        <title>Thousands of microbial genomes shed light on interconnected biogeochemical processes in an aquifer system.</title>
        <authorList>
            <person name="Anantharaman K."/>
            <person name="Brown C.T."/>
            <person name="Hug L.A."/>
            <person name="Sharon I."/>
            <person name="Castelle C.J."/>
            <person name="Probst A.J."/>
            <person name="Thomas B.C."/>
            <person name="Singh A."/>
            <person name="Wilkins M.J."/>
            <person name="Karaoz U."/>
            <person name="Brodie E.L."/>
            <person name="Williams K.H."/>
            <person name="Hubbard S.S."/>
            <person name="Banfield J.F."/>
        </authorList>
    </citation>
    <scope>NUCLEOTIDE SEQUENCE [LARGE SCALE GENOMIC DNA]</scope>
</reference>
<dbReference type="STRING" id="1801663.A2175_02660"/>
<accession>A0A1G2DYH8</accession>
<evidence type="ECO:0000313" key="1">
    <source>
        <dbReference type="EMBL" id="OGZ18627.1"/>
    </source>
</evidence>